<organism evidence="2 3">
    <name type="scientific">Fraxinus pennsylvanica</name>
    <dbReference type="NCBI Taxonomy" id="56036"/>
    <lineage>
        <taxon>Eukaryota</taxon>
        <taxon>Viridiplantae</taxon>
        <taxon>Streptophyta</taxon>
        <taxon>Embryophyta</taxon>
        <taxon>Tracheophyta</taxon>
        <taxon>Spermatophyta</taxon>
        <taxon>Magnoliopsida</taxon>
        <taxon>eudicotyledons</taxon>
        <taxon>Gunneridae</taxon>
        <taxon>Pentapetalae</taxon>
        <taxon>asterids</taxon>
        <taxon>lamiids</taxon>
        <taxon>Lamiales</taxon>
        <taxon>Oleaceae</taxon>
        <taxon>Oleeae</taxon>
        <taxon>Fraxinus</taxon>
    </lineage>
</organism>
<keyword evidence="3" id="KW-1185">Reference proteome</keyword>
<accession>A0AAD2AG15</accession>
<reference evidence="2" key="1">
    <citation type="submission" date="2023-05" db="EMBL/GenBank/DDBJ databases">
        <authorList>
            <person name="Huff M."/>
        </authorList>
    </citation>
    <scope>NUCLEOTIDE SEQUENCE</scope>
</reference>
<feature type="compositionally biased region" description="Basic and acidic residues" evidence="1">
    <location>
        <begin position="109"/>
        <end position="170"/>
    </location>
</feature>
<dbReference type="AlphaFoldDB" id="A0AAD2AG15"/>
<proteinExistence type="predicted"/>
<evidence type="ECO:0000313" key="2">
    <source>
        <dbReference type="EMBL" id="CAI9785436.1"/>
    </source>
</evidence>
<dbReference type="Proteomes" id="UP000834106">
    <property type="component" value="Chromosome 21"/>
</dbReference>
<dbReference type="EMBL" id="OU503056">
    <property type="protein sequence ID" value="CAI9785436.1"/>
    <property type="molecule type" value="Genomic_DNA"/>
</dbReference>
<sequence length="201" mass="22181">MSLSTLRPASCRLPTVTGGNGSQSKVLKVEMVKRSTLPSLQATKKEEKPLLQESFKATSRREIMHLAAASLGFLSLLLPESAEARTRNADIRRKILEKLEELREKAGFSKSKVEGEEKNPKDEAEGKRSKPKVEGQEKNLKDESEEKNLKPKIEAEKKNSKPNDEIEGKKATPHQSTAPPSEGHPLPLPSPINGKTVETNL</sequence>
<feature type="region of interest" description="Disordered" evidence="1">
    <location>
        <begin position="109"/>
        <end position="201"/>
    </location>
</feature>
<protein>
    <submittedName>
        <fullName evidence="2">Uncharacterized protein</fullName>
    </submittedName>
</protein>
<name>A0AAD2AG15_9LAMI</name>
<gene>
    <name evidence="2" type="ORF">FPE_LOCUS32866</name>
</gene>
<evidence type="ECO:0000256" key="1">
    <source>
        <dbReference type="SAM" id="MobiDB-lite"/>
    </source>
</evidence>
<evidence type="ECO:0000313" key="3">
    <source>
        <dbReference type="Proteomes" id="UP000834106"/>
    </source>
</evidence>